<feature type="transmembrane region" description="Helical" evidence="1">
    <location>
        <begin position="49"/>
        <end position="69"/>
    </location>
</feature>
<feature type="transmembrane region" description="Helical" evidence="1">
    <location>
        <begin position="104"/>
        <end position="123"/>
    </location>
</feature>
<gene>
    <name evidence="2" type="ORF">CAY53_04725</name>
</gene>
<dbReference type="KEGG" id="deo:CAY53_04725"/>
<dbReference type="Proteomes" id="UP000239867">
    <property type="component" value="Chromosome"/>
</dbReference>
<evidence type="ECO:0000313" key="3">
    <source>
        <dbReference type="Proteomes" id="UP000239867"/>
    </source>
</evidence>
<feature type="transmembrane region" description="Helical" evidence="1">
    <location>
        <begin position="6"/>
        <end position="28"/>
    </location>
</feature>
<protein>
    <submittedName>
        <fullName evidence="2">Uncharacterized protein</fullName>
    </submittedName>
</protein>
<name>A0A2L1GMG2_9BACT</name>
<keyword evidence="1" id="KW-0472">Membrane</keyword>
<dbReference type="AlphaFoldDB" id="A0A2L1GMG2"/>
<organism evidence="2 3">
    <name type="scientific">Desulfobulbus oralis</name>
    <dbReference type="NCBI Taxonomy" id="1986146"/>
    <lineage>
        <taxon>Bacteria</taxon>
        <taxon>Pseudomonadati</taxon>
        <taxon>Thermodesulfobacteriota</taxon>
        <taxon>Desulfobulbia</taxon>
        <taxon>Desulfobulbales</taxon>
        <taxon>Desulfobulbaceae</taxon>
        <taxon>Desulfobulbus</taxon>
    </lineage>
</organism>
<keyword evidence="1" id="KW-0812">Transmembrane</keyword>
<reference evidence="2 3" key="1">
    <citation type="journal article" date="2018" name="MBio">
        <title>Insights into the evolution of host association through the isolation and characterization of a novel human periodontal pathobiont, Desulfobulbus oralis.</title>
        <authorList>
            <person name="Cross K.L."/>
            <person name="Chirania P."/>
            <person name="Xiong W."/>
            <person name="Beall C.J."/>
            <person name="Elkins J.G."/>
            <person name="Giannone R.J."/>
            <person name="Griffen A.L."/>
            <person name="Guss A.M."/>
            <person name="Hettich R.L."/>
            <person name="Joshi S.S."/>
            <person name="Mokrzan E.M."/>
            <person name="Martin R.K."/>
            <person name="Zhulin I.B."/>
            <person name="Leys E.J."/>
            <person name="Podar M."/>
        </authorList>
    </citation>
    <scope>NUCLEOTIDE SEQUENCE [LARGE SCALE GENOMIC DNA]</scope>
    <source>
        <strain evidence="2 3">ORNL</strain>
    </source>
</reference>
<dbReference type="EMBL" id="CP021255">
    <property type="protein sequence ID" value="AVD70869.1"/>
    <property type="molecule type" value="Genomic_DNA"/>
</dbReference>
<evidence type="ECO:0000256" key="1">
    <source>
        <dbReference type="SAM" id="Phobius"/>
    </source>
</evidence>
<proteinExistence type="predicted"/>
<dbReference type="RefSeq" id="WP_017866707.1">
    <property type="nucleotide sequence ID" value="NZ_CP021255.1"/>
</dbReference>
<dbReference type="OrthoDB" id="272937at2"/>
<sequence>MYMLNFYAAWIGILLGFVAGAVLGLFFHREDWLGGYHSWRRRMVRLGHISFFGIAFINMSYAFSGAVFHVAPSSPYASCLFVVGAVTMPLLCFLAAYREAFRHFFFIPVLSLVIGTLLFFSQWTGI</sequence>
<feature type="transmembrane region" description="Helical" evidence="1">
    <location>
        <begin position="75"/>
        <end position="97"/>
    </location>
</feature>
<keyword evidence="1" id="KW-1133">Transmembrane helix</keyword>
<accession>A0A2L1GMG2</accession>
<evidence type="ECO:0000313" key="2">
    <source>
        <dbReference type="EMBL" id="AVD70869.1"/>
    </source>
</evidence>
<keyword evidence="3" id="KW-1185">Reference proteome</keyword>